<sequence length="53" mass="6416">MNEPTDTERLDWLEKQAAFAVLDGHSEYYPIDWECARDSRKRIDKAMDAEWRR</sequence>
<comment type="caution">
    <text evidence="1">The sequence shown here is derived from an EMBL/GenBank/DDBJ whole genome shotgun (WGS) entry which is preliminary data.</text>
</comment>
<proteinExistence type="predicted"/>
<evidence type="ECO:0000313" key="2">
    <source>
        <dbReference type="Proteomes" id="UP001156614"/>
    </source>
</evidence>
<gene>
    <name evidence="1" type="ORF">GCM10007867_04310</name>
</gene>
<dbReference type="AlphaFoldDB" id="A0AAV5NAY5"/>
<evidence type="ECO:0000313" key="1">
    <source>
        <dbReference type="EMBL" id="GLQ61586.1"/>
    </source>
</evidence>
<name>A0AAV5NAY5_9PROT</name>
<protein>
    <submittedName>
        <fullName evidence="1">Uncharacterized protein</fullName>
    </submittedName>
</protein>
<reference evidence="2" key="1">
    <citation type="journal article" date="2019" name="Int. J. Syst. Evol. Microbiol.">
        <title>The Global Catalogue of Microorganisms (GCM) 10K type strain sequencing project: providing services to taxonomists for standard genome sequencing and annotation.</title>
        <authorList>
            <consortium name="The Broad Institute Genomics Platform"/>
            <consortium name="The Broad Institute Genome Sequencing Center for Infectious Disease"/>
            <person name="Wu L."/>
            <person name="Ma J."/>
        </authorList>
    </citation>
    <scope>NUCLEOTIDE SEQUENCE [LARGE SCALE GENOMIC DNA]</scope>
    <source>
        <strain evidence="2">NBRC 3267</strain>
    </source>
</reference>
<accession>A0AAV5NAY5</accession>
<organism evidence="1 2">
    <name type="scientific">Gluconobacter cerinus</name>
    <dbReference type="NCBI Taxonomy" id="38307"/>
    <lineage>
        <taxon>Bacteria</taxon>
        <taxon>Pseudomonadati</taxon>
        <taxon>Pseudomonadota</taxon>
        <taxon>Alphaproteobacteria</taxon>
        <taxon>Acetobacterales</taxon>
        <taxon>Acetobacteraceae</taxon>
        <taxon>Gluconobacter</taxon>
    </lineage>
</organism>
<dbReference type="RefSeq" id="WP_167386145.1">
    <property type="nucleotide sequence ID" value="NZ_BEWM01000003.1"/>
</dbReference>
<keyword evidence="2" id="KW-1185">Reference proteome</keyword>
<dbReference type="Proteomes" id="UP001156614">
    <property type="component" value="Unassembled WGS sequence"/>
</dbReference>
<dbReference type="EMBL" id="BSNU01000001">
    <property type="protein sequence ID" value="GLQ61586.1"/>
    <property type="molecule type" value="Genomic_DNA"/>
</dbReference>